<feature type="compositionally biased region" description="Basic and acidic residues" evidence="1">
    <location>
        <begin position="168"/>
        <end position="177"/>
    </location>
</feature>
<dbReference type="AlphaFoldDB" id="A0A9N8H8X1"/>
<feature type="transmembrane region" description="Helical" evidence="2">
    <location>
        <begin position="238"/>
        <end position="260"/>
    </location>
</feature>
<feature type="compositionally biased region" description="Polar residues" evidence="1">
    <location>
        <begin position="1"/>
        <end position="31"/>
    </location>
</feature>
<evidence type="ECO:0000256" key="1">
    <source>
        <dbReference type="SAM" id="MobiDB-lite"/>
    </source>
</evidence>
<feature type="region of interest" description="Disordered" evidence="1">
    <location>
        <begin position="448"/>
        <end position="498"/>
    </location>
</feature>
<protein>
    <recommendedName>
        <fullName evidence="5">Transmembrane protein</fullName>
    </recommendedName>
</protein>
<dbReference type="EMBL" id="CAICTM010000254">
    <property type="protein sequence ID" value="CAB9506123.1"/>
    <property type="molecule type" value="Genomic_DNA"/>
</dbReference>
<proteinExistence type="predicted"/>
<feature type="compositionally biased region" description="Low complexity" evidence="1">
    <location>
        <begin position="77"/>
        <end position="167"/>
    </location>
</feature>
<feature type="transmembrane region" description="Helical" evidence="2">
    <location>
        <begin position="410"/>
        <end position="430"/>
    </location>
</feature>
<dbReference type="InterPro" id="IPR052660">
    <property type="entry name" value="Erythrocyte_Invasion_ImmMod"/>
</dbReference>
<keyword evidence="2" id="KW-0812">Transmembrane</keyword>
<reference evidence="3" key="1">
    <citation type="submission" date="2020-06" db="EMBL/GenBank/DDBJ databases">
        <authorList>
            <consortium name="Plant Systems Biology data submission"/>
        </authorList>
    </citation>
    <scope>NUCLEOTIDE SEQUENCE</scope>
    <source>
        <strain evidence="3">D6</strain>
    </source>
</reference>
<organism evidence="3 4">
    <name type="scientific">Seminavis robusta</name>
    <dbReference type="NCBI Taxonomy" id="568900"/>
    <lineage>
        <taxon>Eukaryota</taxon>
        <taxon>Sar</taxon>
        <taxon>Stramenopiles</taxon>
        <taxon>Ochrophyta</taxon>
        <taxon>Bacillariophyta</taxon>
        <taxon>Bacillariophyceae</taxon>
        <taxon>Bacillariophycidae</taxon>
        <taxon>Naviculales</taxon>
        <taxon>Naviculaceae</taxon>
        <taxon>Seminavis</taxon>
    </lineage>
</organism>
<evidence type="ECO:0000256" key="2">
    <source>
        <dbReference type="SAM" id="Phobius"/>
    </source>
</evidence>
<keyword evidence="2" id="KW-0472">Membrane</keyword>
<comment type="caution">
    <text evidence="3">The sequence shown here is derived from an EMBL/GenBank/DDBJ whole genome shotgun (WGS) entry which is preliminary data.</text>
</comment>
<feature type="region of interest" description="Disordered" evidence="1">
    <location>
        <begin position="1"/>
        <end position="181"/>
    </location>
</feature>
<dbReference type="PANTHER" id="PTHR16021">
    <property type="entry name" value="MANSC DOMAIN CONTAINING PROTEIN 1"/>
    <property type="match status" value="1"/>
</dbReference>
<dbReference type="OrthoDB" id="43681at2759"/>
<dbReference type="Proteomes" id="UP001153069">
    <property type="component" value="Unassembled WGS sequence"/>
</dbReference>
<sequence length="498" mass="53790">MTKARSSSQPAAGSKRSASLPKNGSRASITNAKKKPRASSVPPQKKKATVTASAAAKRKSAPPSKKTPAAVKKKPTKSTTSTAKTSTTSKANPKKSVNNKPSTATKTSTATAAKKKATSTPTKPTTGSTTAAKTASTNKKNTAPAKTKSNSTTSSATTNKKNAATTNKKQDTPKDTPEEIPLTPEEQHIQKLLGEGAYHLPGNTTWWSDWIQYFANNHPLFSACFQHPLHPISKWMRLVQIIGSIMVGLVITNIIFLLFIQNDNPQDELVSALKPKQSLDEKRQIIEDYTTVDLSPGMLLLWTAGSAIHAVWDNTVWYATSCACITADAVWVRKTKKFCNVLVVTGVIIIGAVATLSVVIRAHVEGGGELDYSQLNNGAASNITQSLVDSKSISNKENYEFLLSYLVELVSAWFFWFPVIETILFSGVLARLCCCACGRELCGGRPGELQQEEEDIEAQKEQPKNNKKNQSTSNNKKASTANNKKPLAANKKKTAKQS</sequence>
<accession>A0A9N8H8X1</accession>
<evidence type="ECO:0008006" key="5">
    <source>
        <dbReference type="Google" id="ProtNLM"/>
    </source>
</evidence>
<feature type="compositionally biased region" description="Low complexity" evidence="1">
    <location>
        <begin position="468"/>
        <end position="489"/>
    </location>
</feature>
<name>A0A9N8H8X1_9STRA</name>
<evidence type="ECO:0000313" key="4">
    <source>
        <dbReference type="Proteomes" id="UP001153069"/>
    </source>
</evidence>
<evidence type="ECO:0000313" key="3">
    <source>
        <dbReference type="EMBL" id="CAB9506123.1"/>
    </source>
</evidence>
<feature type="compositionally biased region" description="Low complexity" evidence="1">
    <location>
        <begin position="49"/>
        <end position="70"/>
    </location>
</feature>
<keyword evidence="2" id="KW-1133">Transmembrane helix</keyword>
<keyword evidence="4" id="KW-1185">Reference proteome</keyword>
<gene>
    <name evidence="3" type="ORF">SEMRO_255_G100310.1</name>
</gene>
<dbReference type="PANTHER" id="PTHR16021:SF13">
    <property type="entry name" value="ETS DOMAIN-CONTAINING PROTEIN-RELATED"/>
    <property type="match status" value="1"/>
</dbReference>
<feature type="transmembrane region" description="Helical" evidence="2">
    <location>
        <begin position="339"/>
        <end position="360"/>
    </location>
</feature>